<dbReference type="GO" id="GO:0004420">
    <property type="term" value="F:hydroxymethylglutaryl-CoA reductase (NADPH) activity"/>
    <property type="evidence" value="ECO:0007669"/>
    <property type="project" value="UniProtKB-EC"/>
</dbReference>
<sequence length="70" mass="7301">MEESLKGDLYVSCTMPCVEVGTVGGGTILRPQNECLQTLSCVGPSIITAGEHANRLAEIICSTVLAGEFS</sequence>
<dbReference type="InterPro" id="IPR009029">
    <property type="entry name" value="HMG_CoA_Rdtase_sub-bd_dom_sf"/>
</dbReference>
<evidence type="ECO:0000256" key="2">
    <source>
        <dbReference type="ARBA" id="ARBA00012999"/>
    </source>
</evidence>
<evidence type="ECO:0000256" key="1">
    <source>
        <dbReference type="ARBA" id="ARBA00005084"/>
    </source>
</evidence>
<keyword evidence="4" id="KW-1185">Reference proteome</keyword>
<proteinExistence type="predicted"/>
<dbReference type="PROSITE" id="PS50065">
    <property type="entry name" value="HMG_COA_REDUCTASE_4"/>
    <property type="match status" value="1"/>
</dbReference>
<dbReference type="InterPro" id="IPR023074">
    <property type="entry name" value="HMG_CoA_Rdtase_cat_sf"/>
</dbReference>
<name>A0AAD5QRZ0_PARTN</name>
<comment type="caution">
    <text evidence="3">The sequence shown here is derived from an EMBL/GenBank/DDBJ whole genome shotgun (WGS) entry which is preliminary data.</text>
</comment>
<evidence type="ECO:0000313" key="4">
    <source>
        <dbReference type="Proteomes" id="UP001196413"/>
    </source>
</evidence>
<comment type="pathway">
    <text evidence="1">Metabolic intermediate biosynthesis; (R)-mevalonate biosynthesis; (R)-mevalonate from acetyl-CoA: step 3/3.</text>
</comment>
<dbReference type="Gene3D" id="3.90.770.10">
    <property type="entry name" value="3-hydroxy-3-methylglutaryl-coenzyme A Reductase, Chain A, domain 2"/>
    <property type="match status" value="1"/>
</dbReference>
<dbReference type="GO" id="GO:0016126">
    <property type="term" value="P:sterol biosynthetic process"/>
    <property type="evidence" value="ECO:0007669"/>
    <property type="project" value="TreeGrafter"/>
</dbReference>
<gene>
    <name evidence="3" type="ORF">KIN20_018239</name>
</gene>
<dbReference type="PANTHER" id="PTHR10572">
    <property type="entry name" value="3-HYDROXY-3-METHYLGLUTARYL-COENZYME A REDUCTASE"/>
    <property type="match status" value="1"/>
</dbReference>
<organism evidence="3 4">
    <name type="scientific">Parelaphostrongylus tenuis</name>
    <name type="common">Meningeal worm</name>
    <dbReference type="NCBI Taxonomy" id="148309"/>
    <lineage>
        <taxon>Eukaryota</taxon>
        <taxon>Metazoa</taxon>
        <taxon>Ecdysozoa</taxon>
        <taxon>Nematoda</taxon>
        <taxon>Chromadorea</taxon>
        <taxon>Rhabditida</taxon>
        <taxon>Rhabditina</taxon>
        <taxon>Rhabditomorpha</taxon>
        <taxon>Strongyloidea</taxon>
        <taxon>Metastrongylidae</taxon>
        <taxon>Parelaphostrongylus</taxon>
    </lineage>
</organism>
<accession>A0AAD5QRZ0</accession>
<dbReference type="SUPFAM" id="SSF56542">
    <property type="entry name" value="Substrate-binding domain of HMG-CoA reductase"/>
    <property type="match status" value="1"/>
</dbReference>
<protein>
    <recommendedName>
        <fullName evidence="2">hydroxymethylglutaryl-CoA reductase (NADPH)</fullName>
        <ecNumber evidence="2">1.1.1.34</ecNumber>
    </recommendedName>
</protein>
<dbReference type="EMBL" id="JAHQIW010003636">
    <property type="protein sequence ID" value="KAJ1359485.1"/>
    <property type="molecule type" value="Genomic_DNA"/>
</dbReference>
<dbReference type="Proteomes" id="UP001196413">
    <property type="component" value="Unassembled WGS sequence"/>
</dbReference>
<dbReference type="InterPro" id="IPR023076">
    <property type="entry name" value="HMG_CoA_Rdtase_CS"/>
</dbReference>
<dbReference type="EC" id="1.1.1.34" evidence="2"/>
<dbReference type="AlphaFoldDB" id="A0AAD5QRZ0"/>
<dbReference type="InterPro" id="IPR002202">
    <property type="entry name" value="HMG_CoA_Rdtase"/>
</dbReference>
<dbReference type="PROSITE" id="PS00318">
    <property type="entry name" value="HMG_COA_REDUCTASE_2"/>
    <property type="match status" value="1"/>
</dbReference>
<dbReference type="GO" id="GO:0005778">
    <property type="term" value="C:peroxisomal membrane"/>
    <property type="evidence" value="ECO:0007669"/>
    <property type="project" value="TreeGrafter"/>
</dbReference>
<dbReference type="GO" id="GO:0008299">
    <property type="term" value="P:isoprenoid biosynthetic process"/>
    <property type="evidence" value="ECO:0007669"/>
    <property type="project" value="TreeGrafter"/>
</dbReference>
<evidence type="ECO:0000313" key="3">
    <source>
        <dbReference type="EMBL" id="KAJ1359485.1"/>
    </source>
</evidence>
<dbReference type="Pfam" id="PF00368">
    <property type="entry name" value="HMG-CoA_red"/>
    <property type="match status" value="1"/>
</dbReference>
<dbReference type="GO" id="GO:0005789">
    <property type="term" value="C:endoplasmic reticulum membrane"/>
    <property type="evidence" value="ECO:0007669"/>
    <property type="project" value="TreeGrafter"/>
</dbReference>
<dbReference type="PANTHER" id="PTHR10572:SF24">
    <property type="entry name" value="3-HYDROXY-3-METHYLGLUTARYL-COENZYME A REDUCTASE"/>
    <property type="match status" value="1"/>
</dbReference>
<reference evidence="3" key="1">
    <citation type="submission" date="2021-06" db="EMBL/GenBank/DDBJ databases">
        <title>Parelaphostrongylus tenuis whole genome reference sequence.</title>
        <authorList>
            <person name="Garwood T.J."/>
            <person name="Larsen P.A."/>
            <person name="Fountain-Jones N.M."/>
            <person name="Garbe J.R."/>
            <person name="Macchietto M.G."/>
            <person name="Kania S.A."/>
            <person name="Gerhold R.W."/>
            <person name="Richards J.E."/>
            <person name="Wolf T.M."/>
        </authorList>
    </citation>
    <scope>NUCLEOTIDE SEQUENCE</scope>
    <source>
        <strain evidence="3">MNPRO001-30</strain>
        <tissue evidence="3">Meninges</tissue>
    </source>
</reference>
<dbReference type="GO" id="GO:0015936">
    <property type="term" value="P:coenzyme A metabolic process"/>
    <property type="evidence" value="ECO:0007669"/>
    <property type="project" value="InterPro"/>
</dbReference>